<reference evidence="1" key="1">
    <citation type="submission" date="2020-05" db="EMBL/GenBank/DDBJ databases">
        <authorList>
            <person name="Chiriac C."/>
            <person name="Salcher M."/>
            <person name="Ghai R."/>
            <person name="Kavagutti S V."/>
        </authorList>
    </citation>
    <scope>NUCLEOTIDE SEQUENCE</scope>
</reference>
<sequence>MSSPRVIKILEGIAGQLQTLGYAGAVAKNGTTPCIRWLGRDASGKDAALIDLDGDTWTSGARRAIVTATPAGTKPTDFAAFHTQSHAAGQFADGSVSLTLYVEAPAADAAGQASAQAAFHRDVLHVLRGQLGAPVTLQVCARGSEPKVNGVNGSSTDAAWTDAGTALPGGKAVAGGI</sequence>
<name>A0A6J7WSB4_9CAUD</name>
<organism evidence="1">
    <name type="scientific">uncultured Caudovirales phage</name>
    <dbReference type="NCBI Taxonomy" id="2100421"/>
    <lineage>
        <taxon>Viruses</taxon>
        <taxon>Duplodnaviria</taxon>
        <taxon>Heunggongvirae</taxon>
        <taxon>Uroviricota</taxon>
        <taxon>Caudoviricetes</taxon>
        <taxon>Peduoviridae</taxon>
        <taxon>Maltschvirus</taxon>
        <taxon>Maltschvirus maltsch</taxon>
    </lineage>
</organism>
<accession>A0A6J7WSB4</accession>
<protein>
    <submittedName>
        <fullName evidence="1">Uncharacterized protein</fullName>
    </submittedName>
</protein>
<dbReference type="EMBL" id="LR798292">
    <property type="protein sequence ID" value="CAB5220617.1"/>
    <property type="molecule type" value="Genomic_DNA"/>
</dbReference>
<gene>
    <name evidence="1" type="ORF">UFOVP244_13</name>
</gene>
<proteinExistence type="predicted"/>
<evidence type="ECO:0000313" key="1">
    <source>
        <dbReference type="EMBL" id="CAB5220617.1"/>
    </source>
</evidence>